<comment type="caution">
    <text evidence="1">The sequence shown here is derived from an EMBL/GenBank/DDBJ whole genome shotgun (WGS) entry which is preliminary data.</text>
</comment>
<protein>
    <recommendedName>
        <fullName evidence="3">Heterokaryon incompatibility domain-containing protein</fullName>
    </recommendedName>
</protein>
<name>A0A8H7N5M8_BIOOC</name>
<evidence type="ECO:0008006" key="3">
    <source>
        <dbReference type="Google" id="ProtNLM"/>
    </source>
</evidence>
<gene>
    <name evidence="1" type="ORF">IM811_017914</name>
</gene>
<dbReference type="EMBL" id="JADCTT010000009">
    <property type="protein sequence ID" value="KAF9748409.1"/>
    <property type="molecule type" value="Genomic_DNA"/>
</dbReference>
<evidence type="ECO:0000313" key="1">
    <source>
        <dbReference type="EMBL" id="KAF9748409.1"/>
    </source>
</evidence>
<sequence>MATSSSEKNKDLCQLCRNIFIGPVAVHAQAETNQKECERPHHKTLDSLTAAADAGCFICKCLVRGVLTRPGVQDGSKDISMTYLVWDDWEFEQEIWFKYGGYKNIVFQLFSTIDVNVLPSQSISSKSTGSDSCMSQINTWLHGCQHGHSLCNNTLAASGWKPTRLLKVERDGKGVQLCQGADIPATKQYASLSHRWGTNKSSA</sequence>
<reference evidence="1" key="1">
    <citation type="submission" date="2020-10" db="EMBL/GenBank/DDBJ databases">
        <title>High-Quality Genome Resource of Clonostachys rosea strain S41 by Oxford Nanopore Long-Read Sequencing.</title>
        <authorList>
            <person name="Wang H."/>
        </authorList>
    </citation>
    <scope>NUCLEOTIDE SEQUENCE</scope>
    <source>
        <strain evidence="1">S41</strain>
    </source>
</reference>
<dbReference type="Proteomes" id="UP000616885">
    <property type="component" value="Unassembled WGS sequence"/>
</dbReference>
<evidence type="ECO:0000313" key="2">
    <source>
        <dbReference type="Proteomes" id="UP000616885"/>
    </source>
</evidence>
<accession>A0A8H7N5M8</accession>
<dbReference type="AlphaFoldDB" id="A0A8H7N5M8"/>
<proteinExistence type="predicted"/>
<organism evidence="1 2">
    <name type="scientific">Bionectria ochroleuca</name>
    <name type="common">Gliocladium roseum</name>
    <dbReference type="NCBI Taxonomy" id="29856"/>
    <lineage>
        <taxon>Eukaryota</taxon>
        <taxon>Fungi</taxon>
        <taxon>Dikarya</taxon>
        <taxon>Ascomycota</taxon>
        <taxon>Pezizomycotina</taxon>
        <taxon>Sordariomycetes</taxon>
        <taxon>Hypocreomycetidae</taxon>
        <taxon>Hypocreales</taxon>
        <taxon>Bionectriaceae</taxon>
        <taxon>Clonostachys</taxon>
    </lineage>
</organism>